<dbReference type="EMBL" id="JACXVP010000002">
    <property type="protein sequence ID" value="KAG5622987.1"/>
    <property type="molecule type" value="Genomic_DNA"/>
</dbReference>
<name>A0A9J6AF21_SOLCO</name>
<feature type="compositionally biased region" description="Polar residues" evidence="1">
    <location>
        <begin position="9"/>
        <end position="27"/>
    </location>
</feature>
<feature type="region of interest" description="Disordered" evidence="1">
    <location>
        <begin position="1"/>
        <end position="27"/>
    </location>
</feature>
<sequence>MQEIKSKLKNNLSVGGNESKSKQSTSKLWREVRKIVWLGQVKRKEKQLIILKRECKRKKVVVYGLLEHNEVFV</sequence>
<protein>
    <submittedName>
        <fullName evidence="2">Uncharacterized protein</fullName>
    </submittedName>
</protein>
<dbReference type="AlphaFoldDB" id="A0A9J6AF21"/>
<evidence type="ECO:0000256" key="1">
    <source>
        <dbReference type="SAM" id="MobiDB-lite"/>
    </source>
</evidence>
<evidence type="ECO:0000313" key="2">
    <source>
        <dbReference type="EMBL" id="KAG5622987.1"/>
    </source>
</evidence>
<proteinExistence type="predicted"/>
<keyword evidence="3" id="KW-1185">Reference proteome</keyword>
<comment type="caution">
    <text evidence="2">The sequence shown here is derived from an EMBL/GenBank/DDBJ whole genome shotgun (WGS) entry which is preliminary data.</text>
</comment>
<dbReference type="Proteomes" id="UP000824120">
    <property type="component" value="Chromosome 2"/>
</dbReference>
<gene>
    <name evidence="2" type="ORF">H5410_008205</name>
</gene>
<reference evidence="2 3" key="1">
    <citation type="submission" date="2020-09" db="EMBL/GenBank/DDBJ databases">
        <title>De no assembly of potato wild relative species, Solanum commersonii.</title>
        <authorList>
            <person name="Cho K."/>
        </authorList>
    </citation>
    <scope>NUCLEOTIDE SEQUENCE [LARGE SCALE GENOMIC DNA]</scope>
    <source>
        <strain evidence="2">LZ3.2</strain>
        <tissue evidence="2">Leaf</tissue>
    </source>
</reference>
<accession>A0A9J6AF21</accession>
<organism evidence="2 3">
    <name type="scientific">Solanum commersonii</name>
    <name type="common">Commerson's wild potato</name>
    <name type="synonym">Commerson's nightshade</name>
    <dbReference type="NCBI Taxonomy" id="4109"/>
    <lineage>
        <taxon>Eukaryota</taxon>
        <taxon>Viridiplantae</taxon>
        <taxon>Streptophyta</taxon>
        <taxon>Embryophyta</taxon>
        <taxon>Tracheophyta</taxon>
        <taxon>Spermatophyta</taxon>
        <taxon>Magnoliopsida</taxon>
        <taxon>eudicotyledons</taxon>
        <taxon>Gunneridae</taxon>
        <taxon>Pentapetalae</taxon>
        <taxon>asterids</taxon>
        <taxon>lamiids</taxon>
        <taxon>Solanales</taxon>
        <taxon>Solanaceae</taxon>
        <taxon>Solanoideae</taxon>
        <taxon>Solaneae</taxon>
        <taxon>Solanum</taxon>
    </lineage>
</organism>
<evidence type="ECO:0000313" key="3">
    <source>
        <dbReference type="Proteomes" id="UP000824120"/>
    </source>
</evidence>